<feature type="compositionally biased region" description="Acidic residues" evidence="6">
    <location>
        <begin position="806"/>
        <end position="821"/>
    </location>
</feature>
<dbReference type="PROSITE" id="PS51562">
    <property type="entry name" value="RNA_CAP0_MT"/>
    <property type="match status" value="1"/>
</dbReference>
<evidence type="ECO:0000256" key="1">
    <source>
        <dbReference type="ARBA" id="ARBA00022603"/>
    </source>
</evidence>
<dbReference type="Proteomes" id="UP000693970">
    <property type="component" value="Unassembled WGS sequence"/>
</dbReference>
<feature type="region of interest" description="Disordered" evidence="6">
    <location>
        <begin position="803"/>
        <end position="849"/>
    </location>
</feature>
<evidence type="ECO:0000313" key="9">
    <source>
        <dbReference type="Proteomes" id="UP000693970"/>
    </source>
</evidence>
<keyword evidence="4" id="KW-0694">RNA-binding</keyword>
<name>A0A9K3LQY4_9STRA</name>
<dbReference type="GO" id="GO:0005634">
    <property type="term" value="C:nucleus"/>
    <property type="evidence" value="ECO:0007669"/>
    <property type="project" value="TreeGrafter"/>
</dbReference>
<reference evidence="8" key="1">
    <citation type="journal article" date="2021" name="Sci. Rep.">
        <title>Diploid genomic architecture of Nitzschia inconspicua, an elite biomass production diatom.</title>
        <authorList>
            <person name="Oliver A."/>
            <person name="Podell S."/>
            <person name="Pinowska A."/>
            <person name="Traller J.C."/>
            <person name="Smith S.R."/>
            <person name="McClure R."/>
            <person name="Beliaev A."/>
            <person name="Bohutskyi P."/>
            <person name="Hill E.A."/>
            <person name="Rabines A."/>
            <person name="Zheng H."/>
            <person name="Allen L.Z."/>
            <person name="Kuo A."/>
            <person name="Grigoriev I.V."/>
            <person name="Allen A.E."/>
            <person name="Hazlebeck D."/>
            <person name="Allen E.E."/>
        </authorList>
    </citation>
    <scope>NUCLEOTIDE SEQUENCE</scope>
    <source>
        <strain evidence="8">Hildebrandi</strain>
    </source>
</reference>
<keyword evidence="5" id="KW-0507">mRNA processing</keyword>
<feature type="domain" description="MRNA cap 0 methyltransferase" evidence="7">
    <location>
        <begin position="439"/>
        <end position="796"/>
    </location>
</feature>
<protein>
    <submittedName>
        <fullName evidence="8">mRNA capping enzyme</fullName>
    </submittedName>
</protein>
<evidence type="ECO:0000256" key="3">
    <source>
        <dbReference type="ARBA" id="ARBA00022691"/>
    </source>
</evidence>
<evidence type="ECO:0000256" key="5">
    <source>
        <dbReference type="ARBA" id="ARBA00023042"/>
    </source>
</evidence>
<dbReference type="InterPro" id="IPR039753">
    <property type="entry name" value="RG7MT1"/>
</dbReference>
<proteinExistence type="predicted"/>
<keyword evidence="5" id="KW-0506">mRNA capping</keyword>
<gene>
    <name evidence="8" type="ORF">IV203_038504</name>
</gene>
<dbReference type="AlphaFoldDB" id="A0A9K3LQY4"/>
<dbReference type="GO" id="GO:0003723">
    <property type="term" value="F:RNA binding"/>
    <property type="evidence" value="ECO:0007669"/>
    <property type="project" value="UniProtKB-KW"/>
</dbReference>
<evidence type="ECO:0000256" key="6">
    <source>
        <dbReference type="SAM" id="MobiDB-lite"/>
    </source>
</evidence>
<comment type="caution">
    <text evidence="8">The sequence shown here is derived from an EMBL/GenBank/DDBJ whole genome shotgun (WGS) entry which is preliminary data.</text>
</comment>
<feature type="compositionally biased region" description="Acidic residues" evidence="6">
    <location>
        <begin position="400"/>
        <end position="410"/>
    </location>
</feature>
<evidence type="ECO:0000256" key="4">
    <source>
        <dbReference type="ARBA" id="ARBA00022884"/>
    </source>
</evidence>
<dbReference type="EMBL" id="JAGRRH010000009">
    <property type="protein sequence ID" value="KAG7365301.1"/>
    <property type="molecule type" value="Genomic_DNA"/>
</dbReference>
<dbReference type="CDD" id="cd02440">
    <property type="entry name" value="AdoMet_MTases"/>
    <property type="match status" value="1"/>
</dbReference>
<organism evidence="8 9">
    <name type="scientific">Nitzschia inconspicua</name>
    <dbReference type="NCBI Taxonomy" id="303405"/>
    <lineage>
        <taxon>Eukaryota</taxon>
        <taxon>Sar</taxon>
        <taxon>Stramenopiles</taxon>
        <taxon>Ochrophyta</taxon>
        <taxon>Bacillariophyta</taxon>
        <taxon>Bacillariophyceae</taxon>
        <taxon>Bacillariophycidae</taxon>
        <taxon>Bacillariales</taxon>
        <taxon>Bacillariaceae</taxon>
        <taxon>Nitzschia</taxon>
    </lineage>
</organism>
<keyword evidence="3" id="KW-0949">S-adenosyl-L-methionine</keyword>
<keyword evidence="2" id="KW-0808">Transferase</keyword>
<evidence type="ECO:0000313" key="8">
    <source>
        <dbReference type="EMBL" id="KAG7365301.1"/>
    </source>
</evidence>
<evidence type="ECO:0000256" key="2">
    <source>
        <dbReference type="ARBA" id="ARBA00022679"/>
    </source>
</evidence>
<dbReference type="PANTHER" id="PTHR12189">
    <property type="entry name" value="MRNA GUANINE-7- METHYLTRANSFERASE"/>
    <property type="match status" value="1"/>
</dbReference>
<dbReference type="InterPro" id="IPR004971">
    <property type="entry name" value="mRNA_G-N7_MeTrfase_dom"/>
</dbReference>
<feature type="region of interest" description="Disordered" evidence="6">
    <location>
        <begin position="279"/>
        <end position="411"/>
    </location>
</feature>
<dbReference type="Pfam" id="PF03291">
    <property type="entry name" value="mRNA_G-N7_MeTrfase"/>
    <property type="match status" value="1"/>
</dbReference>
<sequence>MKGSFITWTVNWSSFPLHGYKQPSLSEEAAAGIHWVKVPLTTLANKPSKKLVDHQTHRWKPAAMSYPTTVPKNKHDLLCVQAPSSSSNSSSLEDFENLVENMKFLNSDELFDKVEDSLSPTNIKPTKVASLYSYEDGPKHPGPLSRGLLILGFADQSLDLVRKIVDRYDSAAAPPEDLHQCTIAVQLADSRHYDRLEPRHQQNSTQFAKLMITLRQQRSVAILGKDKYGRFGILAPLPKVDGTIMEYSAQDFAAQCYIRDVEKVKQLFSAALTDNQNQLNHPWENNIDEGPTFKSVDKEEESNGTGGWQPTTPPIPPVEDDTNGFAAPWETSEANENDANGGATMPWETSEDSGAAAMPWESERNDEDNDTNNRLPWEIEDTESNSNSNKRSFGEMNGSIDDDDANESADDTFHKNKGAAEADAFYSGLTRSLDTRADSYLYHMRSFNGWVKATQIAELDPRIIINGKVQPKEPLRVLDLACGKGGDLTKWTLHTRGMKHYVGIDVARGSLKDAAERARGMRQKKKLENAIFSCADLGSDVPGRKKTPNSKYLQKLLTWKLEDEALYKSGPPEFKMERGGGISETEKFDVVSIQFAIHYMMQTRERARRFFHTVSQLLEIGGLLAFTTIDARVIVDHMMNLGLNYHFEPGKEPEFSEVVVEAGSGACKLKFEPCIVKKILESQSDGSNGDEELFGLEYTFTLVEGSDHAAGVGDAVNLPEWLIPVPVLVALGNEAGLELDYVQNFHEFYHSRRDPNEHAAAHTALYNMKVVNKDGTISKDEWSVSRLYAAMRFRKVRESSMVLEISENDDNDNGEDDEDEEKAPSSPSAEEPDIQLDPEKAKKMYPMAMMKAKKAAGDDWNSLSREEKERLTQLQLRKMIAT</sequence>
<dbReference type="GO" id="GO:0004482">
    <property type="term" value="F:mRNA 5'-cap (guanine-N7-)-methyltransferase activity"/>
    <property type="evidence" value="ECO:0007669"/>
    <property type="project" value="InterPro"/>
</dbReference>
<accession>A0A9K3LQY4</accession>
<keyword evidence="9" id="KW-1185">Reference proteome</keyword>
<reference evidence="8" key="2">
    <citation type="submission" date="2021-04" db="EMBL/GenBank/DDBJ databases">
        <authorList>
            <person name="Podell S."/>
        </authorList>
    </citation>
    <scope>NUCLEOTIDE SEQUENCE</scope>
    <source>
        <strain evidence="8">Hildebrandi</strain>
    </source>
</reference>
<dbReference type="OrthoDB" id="10248867at2759"/>
<keyword evidence="1" id="KW-0489">Methyltransferase</keyword>
<dbReference type="PANTHER" id="PTHR12189:SF2">
    <property type="entry name" value="MRNA CAP GUANINE-N7 METHYLTRANSFERASE"/>
    <property type="match status" value="1"/>
</dbReference>
<evidence type="ECO:0000259" key="7">
    <source>
        <dbReference type="PROSITE" id="PS51562"/>
    </source>
</evidence>